<comment type="caution">
    <text evidence="1">The sequence shown here is derived from an EMBL/GenBank/DDBJ whole genome shotgun (WGS) entry which is preliminary data.</text>
</comment>
<name>A0A330HUZ4_9HYPH</name>
<reference evidence="2" key="1">
    <citation type="submission" date="2018-06" db="EMBL/GenBank/DDBJ databases">
        <authorList>
            <person name="Helene L.C."/>
            <person name="Dall'Agnol R."/>
            <person name="Delamuta J.R."/>
            <person name="Hungria M."/>
        </authorList>
    </citation>
    <scope>NUCLEOTIDE SEQUENCE [LARGE SCALE GENOMIC DNA]</scope>
    <source>
        <strain evidence="2">AC99b</strain>
    </source>
</reference>
<sequence length="136" mass="15300">MMSMVRIFDVSGQEIAFPHDSRISSDEDEGPQVTLLFVPSGKFLPPEPNWATIQVANQHSLAVPELVEQSFFPEPDIERLLRAEEPAATPVQPEKRLPTYAEAIAQVEAYDAAKREGRPFDLAEWTVRKAAEIRKL</sequence>
<proteinExistence type="predicted"/>
<dbReference type="RefSeq" id="WP_112099795.1">
    <property type="nucleotide sequence ID" value="NZ_QMBP01000012.1"/>
</dbReference>
<keyword evidence="2" id="KW-1185">Reference proteome</keyword>
<organism evidence="1 2">
    <name type="scientific">Mesorhizobium hawassense</name>
    <dbReference type="NCBI Taxonomy" id="1209954"/>
    <lineage>
        <taxon>Bacteria</taxon>
        <taxon>Pseudomonadati</taxon>
        <taxon>Pseudomonadota</taxon>
        <taxon>Alphaproteobacteria</taxon>
        <taxon>Hyphomicrobiales</taxon>
        <taxon>Phyllobacteriaceae</taxon>
        <taxon>Mesorhizobium</taxon>
    </lineage>
</organism>
<protein>
    <submittedName>
        <fullName evidence="1">Uncharacterized protein</fullName>
    </submittedName>
</protein>
<gene>
    <name evidence="1" type="ORF">DPM33_23570</name>
</gene>
<evidence type="ECO:0000313" key="1">
    <source>
        <dbReference type="EMBL" id="RAZ88507.1"/>
    </source>
</evidence>
<evidence type="ECO:0000313" key="2">
    <source>
        <dbReference type="Proteomes" id="UP000251558"/>
    </source>
</evidence>
<reference evidence="1 2" key="2">
    <citation type="submission" date="2018-07" db="EMBL/GenBank/DDBJ databases">
        <title>Diversity of Mesorhizobium strains in Brazil.</title>
        <authorList>
            <person name="Helene L.C.F."/>
            <person name="Dall'Agnol R."/>
            <person name="Delamuta J.R.M."/>
            <person name="Hungria M."/>
        </authorList>
    </citation>
    <scope>NUCLEOTIDE SEQUENCE [LARGE SCALE GENOMIC DNA]</scope>
    <source>
        <strain evidence="1 2">AC99b</strain>
    </source>
</reference>
<dbReference type="EMBL" id="QMBP01000012">
    <property type="protein sequence ID" value="RAZ88507.1"/>
    <property type="molecule type" value="Genomic_DNA"/>
</dbReference>
<accession>A0A330HUZ4</accession>
<dbReference type="Proteomes" id="UP000251558">
    <property type="component" value="Unassembled WGS sequence"/>
</dbReference>
<dbReference type="AlphaFoldDB" id="A0A330HUZ4"/>